<evidence type="ECO:0000256" key="2">
    <source>
        <dbReference type="ARBA" id="ARBA00010122"/>
    </source>
</evidence>
<organism evidence="11 12">
    <name type="scientific">Putridiphycobacter roseus</name>
    <dbReference type="NCBI Taxonomy" id="2219161"/>
    <lineage>
        <taxon>Bacteria</taxon>
        <taxon>Pseudomonadati</taxon>
        <taxon>Bacteroidota</taxon>
        <taxon>Flavobacteriia</taxon>
        <taxon>Flavobacteriales</taxon>
        <taxon>Crocinitomicaceae</taxon>
        <taxon>Putridiphycobacter</taxon>
    </lineage>
</organism>
<comment type="pathway">
    <text evidence="1 9">Amino-acid biosynthesis; L-lysine biosynthesis via DAP pathway; (S)-tetrahydrodipicolinate from L-aspartate: step 1/4.</text>
</comment>
<accession>A0A2W1NC16</accession>
<feature type="domain" description="Aspartate/glutamate/uridylate kinase" evidence="10">
    <location>
        <begin position="3"/>
        <end position="280"/>
    </location>
</feature>
<evidence type="ECO:0000256" key="3">
    <source>
        <dbReference type="ARBA" id="ARBA00022679"/>
    </source>
</evidence>
<dbReference type="Gene3D" id="1.20.120.1320">
    <property type="entry name" value="Aspartokinase, catalytic domain"/>
    <property type="match status" value="1"/>
</dbReference>
<comment type="pathway">
    <text evidence="9">Amino-acid biosynthesis; L-methionine biosynthesis via de novo pathway; L-homoserine from L-aspartate: step 1/3.</text>
</comment>
<dbReference type="InterPro" id="IPR045865">
    <property type="entry name" value="ACT-like_dom_sf"/>
</dbReference>
<dbReference type="Proteomes" id="UP000249248">
    <property type="component" value="Unassembled WGS sequence"/>
</dbReference>
<dbReference type="AlphaFoldDB" id="A0A2W1NC16"/>
<keyword evidence="9" id="KW-0028">Amino-acid biosynthesis</keyword>
<dbReference type="PANTHER" id="PTHR21499">
    <property type="entry name" value="ASPARTATE KINASE"/>
    <property type="match status" value="1"/>
</dbReference>
<keyword evidence="3 8" id="KW-0808">Transferase</keyword>
<comment type="caution">
    <text evidence="11">The sequence shown here is derived from an EMBL/GenBank/DDBJ whole genome shotgun (WGS) entry which is preliminary data.</text>
</comment>
<dbReference type="RefSeq" id="WP_111063494.1">
    <property type="nucleotide sequence ID" value="NZ_JBHUCU010000007.1"/>
</dbReference>
<evidence type="ECO:0000256" key="6">
    <source>
        <dbReference type="ARBA" id="ARBA00022840"/>
    </source>
</evidence>
<dbReference type="Gene3D" id="3.40.1160.10">
    <property type="entry name" value="Acetylglutamate kinase-like"/>
    <property type="match status" value="1"/>
</dbReference>
<dbReference type="UniPathway" id="UPA00034">
    <property type="reaction ID" value="UER00015"/>
</dbReference>
<dbReference type="GO" id="GO:0009088">
    <property type="term" value="P:threonine biosynthetic process"/>
    <property type="evidence" value="ECO:0007669"/>
    <property type="project" value="UniProtKB-UniPathway"/>
</dbReference>
<dbReference type="SUPFAM" id="SSF55021">
    <property type="entry name" value="ACT-like"/>
    <property type="match status" value="1"/>
</dbReference>
<keyword evidence="12" id="KW-1185">Reference proteome</keyword>
<dbReference type="InterPro" id="IPR001048">
    <property type="entry name" value="Asp/Glu/Uridylate_kinase"/>
</dbReference>
<dbReference type="NCBIfam" id="TIGR00657">
    <property type="entry name" value="asp_kinases"/>
    <property type="match status" value="1"/>
</dbReference>
<keyword evidence="4" id="KW-0547">Nucleotide-binding</keyword>
<dbReference type="UniPathway" id="UPA00051">
    <property type="reaction ID" value="UER00462"/>
</dbReference>
<protein>
    <recommendedName>
        <fullName evidence="8">Aspartokinase</fullName>
        <ecNumber evidence="8">2.7.2.4</ecNumber>
    </recommendedName>
</protein>
<evidence type="ECO:0000256" key="1">
    <source>
        <dbReference type="ARBA" id="ARBA00004766"/>
    </source>
</evidence>
<keyword evidence="6" id="KW-0067">ATP-binding</keyword>
<keyword evidence="5 8" id="KW-0418">Kinase</keyword>
<sequence length="418" mass="47874">MHVFKFGGASVKDANSVKNVSNIIGLFPNQKTIIVISAMGKVTNLLEEIIHAYWNQETSLKTLFADFKKFHDQITNELGLKSKDFELKKQTIYQTFSDRLNQKPSKNYNYEYDQLVPFGEIMSTTIVASYLQTLRKDVQWLDAREVVRTTNLYREARVKWDLTSQAYIEKVHPFFKTDSVIVTQGFIGQTDEGMTTTLGREGSDFTAAIFAFIGNAKSVTIWKDVPGMLNADPRYFNGTVLLKKISFKEAVELAYYGASVIHPKTIQPLQNKDIPLYIKSFLKPTDAGTVIQASTEYDQEVPSYIFKENQILVSLTPKDFSFVAEDHLTEIFATLAKQHIRVNLMQNSAISFSFLMDEKHDINTLVENFNETYKVRYNSGLQLLTIRHFNDETINRLTVNKTTILTQKSREMARIILK</sequence>
<evidence type="ECO:0000259" key="10">
    <source>
        <dbReference type="Pfam" id="PF00696"/>
    </source>
</evidence>
<name>A0A2W1NC16_9FLAO</name>
<dbReference type="GO" id="GO:0004072">
    <property type="term" value="F:aspartate kinase activity"/>
    <property type="evidence" value="ECO:0007669"/>
    <property type="project" value="UniProtKB-EC"/>
</dbReference>
<evidence type="ECO:0000256" key="9">
    <source>
        <dbReference type="RuleBase" id="RU004249"/>
    </source>
</evidence>
<dbReference type="InterPro" id="IPR036393">
    <property type="entry name" value="AceGlu_kinase-like_sf"/>
</dbReference>
<evidence type="ECO:0000256" key="7">
    <source>
        <dbReference type="ARBA" id="ARBA00047872"/>
    </source>
</evidence>
<dbReference type="GO" id="GO:0009089">
    <property type="term" value="P:lysine biosynthetic process via diaminopimelate"/>
    <property type="evidence" value="ECO:0007669"/>
    <property type="project" value="UniProtKB-UniPathway"/>
</dbReference>
<dbReference type="EC" id="2.7.2.4" evidence="8"/>
<comment type="similarity">
    <text evidence="2 8">Belongs to the aspartokinase family.</text>
</comment>
<evidence type="ECO:0000256" key="4">
    <source>
        <dbReference type="ARBA" id="ARBA00022741"/>
    </source>
</evidence>
<evidence type="ECO:0000256" key="8">
    <source>
        <dbReference type="RuleBase" id="RU003448"/>
    </source>
</evidence>
<dbReference type="OrthoDB" id="9799110at2"/>
<dbReference type="UniPathway" id="UPA00050">
    <property type="reaction ID" value="UER00461"/>
</dbReference>
<proteinExistence type="inferred from homology"/>
<dbReference type="GO" id="GO:0005524">
    <property type="term" value="F:ATP binding"/>
    <property type="evidence" value="ECO:0007669"/>
    <property type="project" value="UniProtKB-KW"/>
</dbReference>
<dbReference type="GO" id="GO:0009090">
    <property type="term" value="P:homoserine biosynthetic process"/>
    <property type="evidence" value="ECO:0007669"/>
    <property type="project" value="TreeGrafter"/>
</dbReference>
<dbReference type="GO" id="GO:0005829">
    <property type="term" value="C:cytosol"/>
    <property type="evidence" value="ECO:0007669"/>
    <property type="project" value="TreeGrafter"/>
</dbReference>
<gene>
    <name evidence="11" type="ORF">DNU06_11555</name>
</gene>
<evidence type="ECO:0000313" key="11">
    <source>
        <dbReference type="EMBL" id="PZE16885.1"/>
    </source>
</evidence>
<reference evidence="11 12" key="1">
    <citation type="submission" date="2018-06" db="EMBL/GenBank/DDBJ databases">
        <title>The draft genome sequence of Crocinitomix sp. SM1701.</title>
        <authorList>
            <person name="Zhang X."/>
        </authorList>
    </citation>
    <scope>NUCLEOTIDE SEQUENCE [LARGE SCALE GENOMIC DNA]</scope>
    <source>
        <strain evidence="11 12">SM1701</strain>
    </source>
</reference>
<evidence type="ECO:0000313" key="12">
    <source>
        <dbReference type="Proteomes" id="UP000249248"/>
    </source>
</evidence>
<dbReference type="PANTHER" id="PTHR21499:SF59">
    <property type="entry name" value="ASPARTOKINASE"/>
    <property type="match status" value="1"/>
</dbReference>
<comment type="pathway">
    <text evidence="9">Amino-acid biosynthesis; L-threonine biosynthesis; L-threonine from L-aspartate: step 1/5.</text>
</comment>
<comment type="catalytic activity">
    <reaction evidence="7 8">
        <text>L-aspartate + ATP = 4-phospho-L-aspartate + ADP</text>
        <dbReference type="Rhea" id="RHEA:23776"/>
        <dbReference type="ChEBI" id="CHEBI:29991"/>
        <dbReference type="ChEBI" id="CHEBI:30616"/>
        <dbReference type="ChEBI" id="CHEBI:57535"/>
        <dbReference type="ChEBI" id="CHEBI:456216"/>
        <dbReference type="EC" id="2.7.2.4"/>
    </reaction>
</comment>
<dbReference type="InterPro" id="IPR001341">
    <property type="entry name" value="Asp_kinase"/>
</dbReference>
<dbReference type="Pfam" id="PF00696">
    <property type="entry name" value="AA_kinase"/>
    <property type="match status" value="1"/>
</dbReference>
<evidence type="ECO:0000256" key="5">
    <source>
        <dbReference type="ARBA" id="ARBA00022777"/>
    </source>
</evidence>
<dbReference type="InterPro" id="IPR042199">
    <property type="entry name" value="AsparK_Bifunc_asparK/hSer_DH"/>
</dbReference>
<dbReference type="EMBL" id="QKSB01000006">
    <property type="protein sequence ID" value="PZE16885.1"/>
    <property type="molecule type" value="Genomic_DNA"/>
</dbReference>
<dbReference type="SUPFAM" id="SSF53633">
    <property type="entry name" value="Carbamate kinase-like"/>
    <property type="match status" value="1"/>
</dbReference>